<proteinExistence type="predicted"/>
<dbReference type="PROSITE" id="PS51582">
    <property type="entry name" value="SAM_PEAMT"/>
    <property type="match status" value="1"/>
</dbReference>
<keyword evidence="12" id="KW-1185">Reference proteome</keyword>
<comment type="pathway">
    <text evidence="4">Phospholipid metabolism; phosphatidylcholine biosynthesis; phosphocholine from phosphoethanolamine: step 1/1.</text>
</comment>
<dbReference type="Proteomes" id="UP000655225">
    <property type="component" value="Unassembled WGS sequence"/>
</dbReference>
<evidence type="ECO:0000256" key="7">
    <source>
        <dbReference type="ARBA" id="ARBA00047622"/>
    </source>
</evidence>
<accession>A0A834Z9X9</accession>
<keyword evidence="3" id="KW-0808">Transferase</keyword>
<dbReference type="AlphaFoldDB" id="A0A834Z9X9"/>
<dbReference type="EC" id="2.1.1.103" evidence="5"/>
<evidence type="ECO:0000256" key="4">
    <source>
        <dbReference type="ARBA" id="ARBA00035631"/>
    </source>
</evidence>
<comment type="catalytic activity">
    <reaction evidence="8">
        <text>N-methylethanolamine phosphate + S-adenosyl-L-methionine = N,N-dimethylethanolamine phosphate + S-adenosyl-L-homocysteine + H(+)</text>
        <dbReference type="Rhea" id="RHEA:25321"/>
        <dbReference type="ChEBI" id="CHEBI:15378"/>
        <dbReference type="ChEBI" id="CHEBI:57781"/>
        <dbReference type="ChEBI" id="CHEBI:57856"/>
        <dbReference type="ChEBI" id="CHEBI:58641"/>
        <dbReference type="ChEBI" id="CHEBI:59789"/>
        <dbReference type="EC" id="2.1.1.103"/>
    </reaction>
    <physiologicalReaction direction="left-to-right" evidence="8">
        <dbReference type="Rhea" id="RHEA:25322"/>
    </physiologicalReaction>
</comment>
<evidence type="ECO:0000256" key="2">
    <source>
        <dbReference type="ARBA" id="ARBA00022603"/>
    </source>
</evidence>
<sequence length="510" mass="57791">MIRVQENNVKVAMFEYVQSSPGQTSETKSLESPQVLSLLPPFKGKSVLELGAGIGRFTGELAREAGQVLALDFIESVIKKNESTNGHFKNVKFMCADVTSPDLKISPESVDLIFSNWLLMYLSDKEVKNLAERMVKWLKVGGFIFFRESCFHQSGDSKRKNNPTHYREPRFYTKVFKECHMHDDSGNSFELSLISCKCIGAYICWVWKKVNSQDDKGFQRFLDNVQYKCSGILRYERVFGEGFVSTGGIDTTKEFVAKLELKPGQKVLDVGCGIGGGDLYMAENFDVEVIGIDLSINMVSFALERAIGRKCSVEFEVADCTKKEYPDNTFDVIYSRDTILHIQVSSLFLSLSLTDDFDKPALFKTFFKWLKPGGKVLISDYCKRSGPPSQEFREYIKQRGYDLHGVEEYGQILKDAGFDEVIAEDRTDQVQIELSLSLSLSLNVCTIWASEANFIKVLRRELDAVEKGKDAFIRDFSKEDYNEIVGGWKAKLIRSSSGEQSWGLFFAKKK</sequence>
<comment type="pathway">
    <text evidence="1">Lipid metabolism.</text>
</comment>
<dbReference type="PANTHER" id="PTHR44307">
    <property type="entry name" value="PHOSPHOETHANOLAMINE METHYLTRANSFERASE"/>
    <property type="match status" value="1"/>
</dbReference>
<dbReference type="InterPro" id="IPR025714">
    <property type="entry name" value="Methyltranfer_dom"/>
</dbReference>
<dbReference type="GO" id="GO:0006656">
    <property type="term" value="P:phosphatidylcholine biosynthetic process"/>
    <property type="evidence" value="ECO:0007669"/>
    <property type="project" value="InterPro"/>
</dbReference>
<dbReference type="InterPro" id="IPR041698">
    <property type="entry name" value="Methyltransf_25"/>
</dbReference>
<dbReference type="GO" id="GO:0032259">
    <property type="term" value="P:methylation"/>
    <property type="evidence" value="ECO:0007669"/>
    <property type="project" value="UniProtKB-KW"/>
</dbReference>
<dbReference type="SUPFAM" id="SSF53335">
    <property type="entry name" value="S-adenosyl-L-methionine-dependent methyltransferases"/>
    <property type="match status" value="2"/>
</dbReference>
<evidence type="ECO:0000256" key="8">
    <source>
        <dbReference type="ARBA" id="ARBA00047841"/>
    </source>
</evidence>
<evidence type="ECO:0000256" key="6">
    <source>
        <dbReference type="ARBA" id="ARBA00047619"/>
    </source>
</evidence>
<comment type="catalytic activity">
    <reaction evidence="7">
        <text>phosphoethanolamine + S-adenosyl-L-methionine = N-methylethanolamine phosphate + S-adenosyl-L-homocysteine + H(+)</text>
        <dbReference type="Rhea" id="RHEA:20365"/>
        <dbReference type="ChEBI" id="CHEBI:15378"/>
        <dbReference type="ChEBI" id="CHEBI:57781"/>
        <dbReference type="ChEBI" id="CHEBI:57856"/>
        <dbReference type="ChEBI" id="CHEBI:58190"/>
        <dbReference type="ChEBI" id="CHEBI:59789"/>
        <dbReference type="EC" id="2.1.1.103"/>
    </reaction>
    <physiologicalReaction direction="left-to-right" evidence="7">
        <dbReference type="Rhea" id="RHEA:20366"/>
    </physiologicalReaction>
</comment>
<dbReference type="GO" id="GO:0000234">
    <property type="term" value="F:phosphoethanolamine N-methyltransferase activity"/>
    <property type="evidence" value="ECO:0007669"/>
    <property type="project" value="UniProtKB-EC"/>
</dbReference>
<evidence type="ECO:0000259" key="9">
    <source>
        <dbReference type="Pfam" id="PF13649"/>
    </source>
</evidence>
<evidence type="ECO:0000256" key="1">
    <source>
        <dbReference type="ARBA" id="ARBA00005189"/>
    </source>
</evidence>
<protein>
    <recommendedName>
        <fullName evidence="5">phosphoethanolamine N-methyltransferase</fullName>
        <ecNumber evidence="5">2.1.1.103</ecNumber>
    </recommendedName>
</protein>
<name>A0A834Z9X9_TETSI</name>
<evidence type="ECO:0000313" key="11">
    <source>
        <dbReference type="EMBL" id="KAF8398992.1"/>
    </source>
</evidence>
<evidence type="ECO:0000259" key="10">
    <source>
        <dbReference type="Pfam" id="PF13847"/>
    </source>
</evidence>
<feature type="domain" description="Methyltransferase" evidence="10">
    <location>
        <begin position="262"/>
        <end position="383"/>
    </location>
</feature>
<gene>
    <name evidence="11" type="ORF">HHK36_014857</name>
</gene>
<reference evidence="11 12" key="1">
    <citation type="submission" date="2020-04" db="EMBL/GenBank/DDBJ databases">
        <title>Plant Genome Project.</title>
        <authorList>
            <person name="Zhang R.-G."/>
        </authorList>
    </citation>
    <scope>NUCLEOTIDE SEQUENCE [LARGE SCALE GENOMIC DNA]</scope>
    <source>
        <strain evidence="11">YNK0</strain>
        <tissue evidence="11">Leaf</tissue>
    </source>
</reference>
<evidence type="ECO:0000313" key="12">
    <source>
        <dbReference type="Proteomes" id="UP000655225"/>
    </source>
</evidence>
<dbReference type="OrthoDB" id="8300214at2759"/>
<dbReference type="PANTHER" id="PTHR44307:SF2">
    <property type="entry name" value="PHOSPHOETHANOLAMINE METHYLTRANSFERASE ISOFORM X1"/>
    <property type="match status" value="1"/>
</dbReference>
<dbReference type="CDD" id="cd02440">
    <property type="entry name" value="AdoMet_MTases"/>
    <property type="match status" value="2"/>
</dbReference>
<feature type="domain" description="Methyltransferase" evidence="9">
    <location>
        <begin position="47"/>
        <end position="142"/>
    </location>
</feature>
<dbReference type="InterPro" id="IPR029063">
    <property type="entry name" value="SAM-dependent_MTases_sf"/>
</dbReference>
<organism evidence="11 12">
    <name type="scientific">Tetracentron sinense</name>
    <name type="common">Spur-leaf</name>
    <dbReference type="NCBI Taxonomy" id="13715"/>
    <lineage>
        <taxon>Eukaryota</taxon>
        <taxon>Viridiplantae</taxon>
        <taxon>Streptophyta</taxon>
        <taxon>Embryophyta</taxon>
        <taxon>Tracheophyta</taxon>
        <taxon>Spermatophyta</taxon>
        <taxon>Magnoliopsida</taxon>
        <taxon>Trochodendrales</taxon>
        <taxon>Trochodendraceae</taxon>
        <taxon>Tetracentron</taxon>
    </lineage>
</organism>
<dbReference type="Pfam" id="PF13847">
    <property type="entry name" value="Methyltransf_31"/>
    <property type="match status" value="1"/>
</dbReference>
<dbReference type="Pfam" id="PF13649">
    <property type="entry name" value="Methyltransf_25"/>
    <property type="match status" value="1"/>
</dbReference>
<comment type="catalytic activity">
    <reaction evidence="6">
        <text>N,N-dimethylethanolamine phosphate + S-adenosyl-L-methionine = phosphocholine + S-adenosyl-L-homocysteine + H(+)</text>
        <dbReference type="Rhea" id="RHEA:25325"/>
        <dbReference type="ChEBI" id="CHEBI:15378"/>
        <dbReference type="ChEBI" id="CHEBI:57856"/>
        <dbReference type="ChEBI" id="CHEBI:58641"/>
        <dbReference type="ChEBI" id="CHEBI:59789"/>
        <dbReference type="ChEBI" id="CHEBI:295975"/>
        <dbReference type="EC" id="2.1.1.103"/>
    </reaction>
    <physiologicalReaction direction="left-to-right" evidence="6">
        <dbReference type="Rhea" id="RHEA:25326"/>
    </physiologicalReaction>
</comment>
<evidence type="ECO:0000256" key="3">
    <source>
        <dbReference type="ARBA" id="ARBA00022679"/>
    </source>
</evidence>
<comment type="caution">
    <text evidence="11">The sequence shown here is derived from an EMBL/GenBank/DDBJ whole genome shotgun (WGS) entry which is preliminary data.</text>
</comment>
<evidence type="ECO:0000256" key="5">
    <source>
        <dbReference type="ARBA" id="ARBA00035674"/>
    </source>
</evidence>
<dbReference type="EMBL" id="JABCRI010000010">
    <property type="protein sequence ID" value="KAF8398992.1"/>
    <property type="molecule type" value="Genomic_DNA"/>
</dbReference>
<keyword evidence="2" id="KW-0489">Methyltransferase</keyword>
<dbReference type="OMA" id="KSYWTEH"/>
<dbReference type="Gene3D" id="3.40.50.150">
    <property type="entry name" value="Vaccinia Virus protein VP39"/>
    <property type="match status" value="2"/>
</dbReference>
<dbReference type="InterPro" id="IPR025771">
    <property type="entry name" value="Phosphoethanolamine_N-MeTrfase"/>
</dbReference>